<gene>
    <name evidence="3" type="ORF">BegalDRAFT_1292</name>
</gene>
<dbReference type="GO" id="GO:0004222">
    <property type="term" value="F:metalloendopeptidase activity"/>
    <property type="evidence" value="ECO:0007669"/>
    <property type="project" value="TreeGrafter"/>
</dbReference>
<dbReference type="STRING" id="395493.BegalDRAFT_1292"/>
<keyword evidence="1" id="KW-0175">Coiled coil</keyword>
<evidence type="ECO:0000313" key="3">
    <source>
        <dbReference type="EMBL" id="EIJ42189.1"/>
    </source>
</evidence>
<dbReference type="PANTHER" id="PTHR21666:SF270">
    <property type="entry name" value="MUREIN HYDROLASE ACTIVATOR ENVC"/>
    <property type="match status" value="1"/>
</dbReference>
<dbReference type="InterPro" id="IPR050570">
    <property type="entry name" value="Cell_wall_metabolism_enzyme"/>
</dbReference>
<accession>I3CEZ6</accession>
<dbReference type="SUPFAM" id="SSF51261">
    <property type="entry name" value="Duplicated hybrid motif"/>
    <property type="match status" value="1"/>
</dbReference>
<name>I3CEZ6_9GAMM</name>
<dbReference type="PANTHER" id="PTHR21666">
    <property type="entry name" value="PEPTIDASE-RELATED"/>
    <property type="match status" value="1"/>
</dbReference>
<reference evidence="3 4" key="1">
    <citation type="submission" date="2011-11" db="EMBL/GenBank/DDBJ databases">
        <title>Improved High-Quality Draft sequence of Beggiatoa alba B18lD.</title>
        <authorList>
            <consortium name="US DOE Joint Genome Institute"/>
            <person name="Lucas S."/>
            <person name="Han J."/>
            <person name="Lapidus A."/>
            <person name="Cheng J.-F."/>
            <person name="Goodwin L."/>
            <person name="Pitluck S."/>
            <person name="Peters L."/>
            <person name="Mikhailova N."/>
            <person name="Held B."/>
            <person name="Detter J.C."/>
            <person name="Han C."/>
            <person name="Tapia R."/>
            <person name="Land M."/>
            <person name="Hauser L."/>
            <person name="Kyrpides N."/>
            <person name="Ivanova N."/>
            <person name="Pagani I."/>
            <person name="Samuel K."/>
            <person name="Teske A."/>
            <person name="Mueller J."/>
            <person name="Woyke T."/>
        </authorList>
    </citation>
    <scope>NUCLEOTIDE SEQUENCE [LARGE SCALE GENOMIC DNA]</scope>
    <source>
        <strain evidence="3 4">B18LD</strain>
    </source>
</reference>
<dbReference type="eggNOG" id="COG4942">
    <property type="taxonomic scope" value="Bacteria"/>
</dbReference>
<proteinExistence type="predicted"/>
<evidence type="ECO:0000256" key="1">
    <source>
        <dbReference type="SAM" id="Coils"/>
    </source>
</evidence>
<feature type="coiled-coil region" evidence="1">
    <location>
        <begin position="19"/>
        <end position="106"/>
    </location>
</feature>
<dbReference type="FunFam" id="2.70.70.10:FF:000003">
    <property type="entry name" value="Murein hydrolase activator EnvC"/>
    <property type="match status" value="1"/>
</dbReference>
<sequence length="374" mass="42471">MHRLSLLIGLILLPILGFSESTADQLQQLTARIQALQDKMQDTRTEYGRLQRQLQQREEDIGETAERLDGLSEELTDKRNTLIDLEQQKQQQTQKLTEQRQALAKQIRAAYITGRQDYLKLWLNQQDPFAIGRVLTYYDYINRARIQEIDAIQTTLKHIQTLSQQIVQETSTVNTLIGEQSTKKNQLETSYQDRQGILEELARTIESTDKEIKRLQDDKKQLEQLLGIVDKTFETLPPPVESNTIFATLKGNLPRPVAGDITKKFGDELIGSLKYQGLLINAPLGDKITSIASGRIAFADWFRNMGQLIIIDHGKGYMSLYGHNQSLYVKTGDWVEAGTPIASVGNSGGRNITGLYFELRYQGVPVDPLTWIHN</sequence>
<dbReference type="HOGENOM" id="CLU_029425_4_0_6"/>
<dbReference type="Proteomes" id="UP000005744">
    <property type="component" value="Unassembled WGS sequence"/>
</dbReference>
<dbReference type="AlphaFoldDB" id="I3CEZ6"/>
<dbReference type="InterPro" id="IPR011055">
    <property type="entry name" value="Dup_hybrid_motif"/>
</dbReference>
<dbReference type="EMBL" id="JH600070">
    <property type="protein sequence ID" value="EIJ42189.1"/>
    <property type="molecule type" value="Genomic_DNA"/>
</dbReference>
<dbReference type="OrthoDB" id="9784703at2"/>
<dbReference type="SUPFAM" id="SSF90257">
    <property type="entry name" value="Myosin rod fragments"/>
    <property type="match status" value="1"/>
</dbReference>
<feature type="domain" description="M23ase beta-sheet core" evidence="2">
    <location>
        <begin position="276"/>
        <end position="368"/>
    </location>
</feature>
<dbReference type="Gene3D" id="2.70.70.10">
    <property type="entry name" value="Glucose Permease (Domain IIA)"/>
    <property type="match status" value="1"/>
</dbReference>
<keyword evidence="4" id="KW-1185">Reference proteome</keyword>
<organism evidence="3 4">
    <name type="scientific">Beggiatoa alba B18LD</name>
    <dbReference type="NCBI Taxonomy" id="395493"/>
    <lineage>
        <taxon>Bacteria</taxon>
        <taxon>Pseudomonadati</taxon>
        <taxon>Pseudomonadota</taxon>
        <taxon>Gammaproteobacteria</taxon>
        <taxon>Thiotrichales</taxon>
        <taxon>Thiotrichaceae</taxon>
        <taxon>Beggiatoa</taxon>
    </lineage>
</organism>
<protein>
    <submittedName>
        <fullName evidence="3">Membrane-bound metallopeptidase</fullName>
    </submittedName>
</protein>
<dbReference type="Gene3D" id="6.10.250.3150">
    <property type="match status" value="1"/>
</dbReference>
<dbReference type="CDD" id="cd12797">
    <property type="entry name" value="M23_peptidase"/>
    <property type="match status" value="1"/>
</dbReference>
<feature type="coiled-coil region" evidence="1">
    <location>
        <begin position="198"/>
        <end position="232"/>
    </location>
</feature>
<dbReference type="InterPro" id="IPR016047">
    <property type="entry name" value="M23ase_b-sheet_dom"/>
</dbReference>
<dbReference type="Pfam" id="PF01551">
    <property type="entry name" value="Peptidase_M23"/>
    <property type="match status" value="1"/>
</dbReference>
<evidence type="ECO:0000259" key="2">
    <source>
        <dbReference type="Pfam" id="PF01551"/>
    </source>
</evidence>
<evidence type="ECO:0000313" key="4">
    <source>
        <dbReference type="Proteomes" id="UP000005744"/>
    </source>
</evidence>